<dbReference type="GO" id="GO:0052757">
    <property type="term" value="F:chondroitin hydrolase activity"/>
    <property type="evidence" value="ECO:0007669"/>
    <property type="project" value="TreeGrafter"/>
</dbReference>
<evidence type="ECO:0000256" key="3">
    <source>
        <dbReference type="PIRSR" id="PIRSR610905-1"/>
    </source>
</evidence>
<evidence type="ECO:0000256" key="4">
    <source>
        <dbReference type="PIRSR" id="PIRSR610905-2"/>
    </source>
</evidence>
<keyword evidence="1 6" id="KW-0378">Hydrolase</keyword>
<dbReference type="RefSeq" id="WP_093326745.1">
    <property type="nucleotide sequence ID" value="NZ_FOAF01000004.1"/>
</dbReference>
<gene>
    <name evidence="6" type="ORF">SAMN05661044_03518</name>
</gene>
<dbReference type="InterPro" id="IPR012341">
    <property type="entry name" value="6hp_glycosidase-like_sf"/>
</dbReference>
<sequence>MSKTILSKNLLYLFFLFTIMACNTPQQAARINRNAPKGNTLLTETIDQRFKHAATQYKLMMEDLPDDKFPKTFVKNKNYFETSGPDWWTSGFYPGTLLYLFEETQDSTLQKEANRAMSILAKQQNNQKSADLGFIMYNSFGNAMKIEPAISYHKTLLTSAKTLAKRYNKKVKAIRSWDTKQNDKEFVIVIDHLMNLELLFWATHATGDSSYYKMAVNHAETVLKNNVREDYSTCQIVNLDTKTGKLKQRRNAQGYNDTSTWARGEAWVLYGLTVLYRETKDQKYLALAKNVADYILNHPNLPKDKIPYWDFDSPEIPNTYRDASAGAIMASSLLELSGYTQENGKTYFKAAEKMLETLASPAYTSLLGANGGFILMHGAGYIPVMAEVDVPLPYADYYYIQALKRYKAIVTGVRSNNASVVYP</sequence>
<dbReference type="Gene3D" id="1.50.10.10">
    <property type="match status" value="1"/>
</dbReference>
<dbReference type="SUPFAM" id="SSF48208">
    <property type="entry name" value="Six-hairpin glycosidases"/>
    <property type="match status" value="1"/>
</dbReference>
<protein>
    <submittedName>
        <fullName evidence="6">Glycosyl Hydrolase Family 88</fullName>
    </submittedName>
</protein>
<accession>A0A1H7THP4</accession>
<dbReference type="OrthoDB" id="428577at2"/>
<dbReference type="InterPro" id="IPR052369">
    <property type="entry name" value="UG_Glycosaminoglycan_Hydrolase"/>
</dbReference>
<comment type="similarity">
    <text evidence="2">Belongs to the glycosyl hydrolase 88 family.</text>
</comment>
<evidence type="ECO:0000256" key="5">
    <source>
        <dbReference type="SAM" id="SignalP"/>
    </source>
</evidence>
<feature type="active site" description="Nucleophile" evidence="3">
    <location>
        <position position="131"/>
    </location>
</feature>
<feature type="binding site" evidence="4">
    <location>
        <position position="263"/>
    </location>
    <ligand>
        <name>substrate</name>
    </ligand>
</feature>
<dbReference type="PANTHER" id="PTHR36845:SF1">
    <property type="entry name" value="HYDROLASE, PUTATIVE (AFU_ORTHOLOGUE AFUA_7G05090)-RELATED"/>
    <property type="match status" value="1"/>
</dbReference>
<dbReference type="InterPro" id="IPR010905">
    <property type="entry name" value="Glyco_hydro_88"/>
</dbReference>
<dbReference type="AlphaFoldDB" id="A0A1H7THP4"/>
<organism evidence="6 7">
    <name type="scientific">Olivibacter domesticus</name>
    <name type="common">Pseudosphingobacterium domesticum</name>
    <dbReference type="NCBI Taxonomy" id="407022"/>
    <lineage>
        <taxon>Bacteria</taxon>
        <taxon>Pseudomonadati</taxon>
        <taxon>Bacteroidota</taxon>
        <taxon>Sphingobacteriia</taxon>
        <taxon>Sphingobacteriales</taxon>
        <taxon>Sphingobacteriaceae</taxon>
        <taxon>Olivibacter</taxon>
    </lineage>
</organism>
<dbReference type="InterPro" id="IPR008928">
    <property type="entry name" value="6-hairpin_glycosidase_sf"/>
</dbReference>
<evidence type="ECO:0000256" key="1">
    <source>
        <dbReference type="ARBA" id="ARBA00022801"/>
    </source>
</evidence>
<reference evidence="7" key="1">
    <citation type="submission" date="2016-10" db="EMBL/GenBank/DDBJ databases">
        <authorList>
            <person name="Varghese N."/>
            <person name="Submissions S."/>
        </authorList>
    </citation>
    <scope>NUCLEOTIDE SEQUENCE [LARGE SCALE GENOMIC DNA]</scope>
    <source>
        <strain evidence="7">DSM 18733</strain>
    </source>
</reference>
<evidence type="ECO:0000313" key="6">
    <source>
        <dbReference type="EMBL" id="SEL83856.1"/>
    </source>
</evidence>
<name>A0A1H7THP4_OLID1</name>
<feature type="chain" id="PRO_5011611038" evidence="5">
    <location>
        <begin position="29"/>
        <end position="423"/>
    </location>
</feature>
<feature type="signal peptide" evidence="5">
    <location>
        <begin position="1"/>
        <end position="28"/>
    </location>
</feature>
<evidence type="ECO:0000313" key="7">
    <source>
        <dbReference type="Proteomes" id="UP000199421"/>
    </source>
</evidence>
<dbReference type="PANTHER" id="PTHR36845">
    <property type="entry name" value="HYDROLASE, PUTATIVE (AFU_ORTHOLOGUE AFUA_7G05090)-RELATED"/>
    <property type="match status" value="1"/>
</dbReference>
<proteinExistence type="inferred from homology"/>
<feature type="binding site" evidence="4">
    <location>
        <position position="267"/>
    </location>
    <ligand>
        <name>substrate</name>
    </ligand>
</feature>
<feature type="binding site" evidence="4">
    <location>
        <position position="191"/>
    </location>
    <ligand>
        <name>substrate</name>
    </ligand>
</feature>
<dbReference type="Proteomes" id="UP000199421">
    <property type="component" value="Unassembled WGS sequence"/>
</dbReference>
<dbReference type="GO" id="GO:0000272">
    <property type="term" value="P:polysaccharide catabolic process"/>
    <property type="evidence" value="ECO:0007669"/>
    <property type="project" value="TreeGrafter"/>
</dbReference>
<dbReference type="EMBL" id="FOAF01000004">
    <property type="protein sequence ID" value="SEL83856.1"/>
    <property type="molecule type" value="Genomic_DNA"/>
</dbReference>
<keyword evidence="5" id="KW-0732">Signal</keyword>
<dbReference type="Pfam" id="PF07470">
    <property type="entry name" value="Glyco_hydro_88"/>
    <property type="match status" value="1"/>
</dbReference>
<feature type="binding site" evidence="4">
    <location>
        <position position="131"/>
    </location>
    <ligand>
        <name>substrate</name>
    </ligand>
</feature>
<feature type="active site" description="Proton donor" evidence="3">
    <location>
        <position position="191"/>
    </location>
</feature>
<evidence type="ECO:0000256" key="2">
    <source>
        <dbReference type="ARBA" id="ARBA00038358"/>
    </source>
</evidence>
<dbReference type="STRING" id="407022.SAMN05661044_03518"/>
<dbReference type="PROSITE" id="PS51257">
    <property type="entry name" value="PROKAR_LIPOPROTEIN"/>
    <property type="match status" value="1"/>
</dbReference>
<keyword evidence="7" id="KW-1185">Reference proteome</keyword>